<feature type="signal peptide" evidence="4">
    <location>
        <begin position="1"/>
        <end position="17"/>
    </location>
</feature>
<dbReference type="AlphaFoldDB" id="A0A8C6TUX2"/>
<proteinExistence type="predicted"/>
<dbReference type="Ensembl" id="ENSNMLT00000027507.1">
    <property type="protein sequence ID" value="ENSNMLP00000024586.1"/>
    <property type="gene ID" value="ENSNMLG00000015766.1"/>
</dbReference>
<keyword evidence="2" id="KW-0812">Transmembrane</keyword>
<reference evidence="6" key="1">
    <citation type="submission" date="2025-08" db="UniProtKB">
        <authorList>
            <consortium name="Ensembl"/>
        </authorList>
    </citation>
    <scope>IDENTIFICATION</scope>
</reference>
<dbReference type="GO" id="GO:0005886">
    <property type="term" value="C:plasma membrane"/>
    <property type="evidence" value="ECO:0007669"/>
    <property type="project" value="TreeGrafter"/>
</dbReference>
<comment type="subcellular location">
    <subcellularLocation>
        <location evidence="1">Membrane</location>
    </subcellularLocation>
</comment>
<reference evidence="6" key="2">
    <citation type="submission" date="2025-09" db="UniProtKB">
        <authorList>
            <consortium name="Ensembl"/>
        </authorList>
    </citation>
    <scope>IDENTIFICATION</scope>
</reference>
<feature type="domain" description="Immunoglobulin" evidence="5">
    <location>
        <begin position="90"/>
        <end position="174"/>
    </location>
</feature>
<dbReference type="PANTHER" id="PTHR11860:SF87">
    <property type="entry name" value="CMRF35-LIKE MOLECULE 8"/>
    <property type="match status" value="1"/>
</dbReference>
<dbReference type="InterPro" id="IPR050671">
    <property type="entry name" value="CD300_family_receptors"/>
</dbReference>
<keyword evidence="7" id="KW-1185">Reference proteome</keyword>
<feature type="chain" id="PRO_5034390167" description="Immunoglobulin domain-containing protein" evidence="4">
    <location>
        <begin position="18"/>
        <end position="203"/>
    </location>
</feature>
<dbReference type="InterPro" id="IPR036179">
    <property type="entry name" value="Ig-like_dom_sf"/>
</dbReference>
<protein>
    <recommendedName>
        <fullName evidence="5">Immunoglobulin domain-containing protein</fullName>
    </recommendedName>
</protein>
<dbReference type="SMART" id="SM00409">
    <property type="entry name" value="IG"/>
    <property type="match status" value="2"/>
</dbReference>
<organism evidence="6 7">
    <name type="scientific">Neogobius melanostomus</name>
    <name type="common">round goby</name>
    <dbReference type="NCBI Taxonomy" id="47308"/>
    <lineage>
        <taxon>Eukaryota</taxon>
        <taxon>Metazoa</taxon>
        <taxon>Chordata</taxon>
        <taxon>Craniata</taxon>
        <taxon>Vertebrata</taxon>
        <taxon>Euteleostomi</taxon>
        <taxon>Actinopterygii</taxon>
        <taxon>Neopterygii</taxon>
        <taxon>Teleostei</taxon>
        <taxon>Neoteleostei</taxon>
        <taxon>Acanthomorphata</taxon>
        <taxon>Gobiaria</taxon>
        <taxon>Gobiiformes</taxon>
        <taxon>Gobioidei</taxon>
        <taxon>Gobiidae</taxon>
        <taxon>Benthophilinae</taxon>
        <taxon>Neogobiini</taxon>
        <taxon>Neogobius</taxon>
    </lineage>
</organism>
<dbReference type="Gene3D" id="2.60.40.10">
    <property type="entry name" value="Immunoglobulins"/>
    <property type="match status" value="2"/>
</dbReference>
<dbReference type="SUPFAM" id="SSF48726">
    <property type="entry name" value="Immunoglobulin"/>
    <property type="match status" value="2"/>
</dbReference>
<name>A0A8C6TUX2_9GOBI</name>
<accession>A0A8C6TUX2</accession>
<dbReference type="PANTHER" id="PTHR11860">
    <property type="entry name" value="POLYMERIC-IMMUNOGLOBULIN RECEPTOR"/>
    <property type="match status" value="1"/>
</dbReference>
<feature type="domain" description="Immunoglobulin" evidence="5">
    <location>
        <begin position="13"/>
        <end position="89"/>
    </location>
</feature>
<keyword evidence="4" id="KW-0732">Signal</keyword>
<evidence type="ECO:0000256" key="4">
    <source>
        <dbReference type="SAM" id="SignalP"/>
    </source>
</evidence>
<sequence length="203" mass="22383">MIKVLVFSVISTVGHVAVEVGDTVHIPCKYEDKYKNNVKYLCRGSRWGSIVTFTIKNLQFDYSDYYWCNIEKSGNNPHLFLGESKLHVDSQWTTYFGDQVVIYCKYRGSGSKQWCRVGGDCVSRSGQIDGALVTTDTNVSGVFAVTMTGLTAQNIGWYWCSSGDLQMPVFVDVTVRPTTSNGGVKLCGDGSAAEALCQPSLLR</sequence>
<evidence type="ECO:0000313" key="6">
    <source>
        <dbReference type="Ensembl" id="ENSNMLP00000024586.1"/>
    </source>
</evidence>
<dbReference type="InterPro" id="IPR013783">
    <property type="entry name" value="Ig-like_fold"/>
</dbReference>
<keyword evidence="3" id="KW-0472">Membrane</keyword>
<evidence type="ECO:0000256" key="3">
    <source>
        <dbReference type="ARBA" id="ARBA00023136"/>
    </source>
</evidence>
<evidence type="ECO:0000259" key="5">
    <source>
        <dbReference type="SMART" id="SM00409"/>
    </source>
</evidence>
<dbReference type="GO" id="GO:0004888">
    <property type="term" value="F:transmembrane signaling receptor activity"/>
    <property type="evidence" value="ECO:0007669"/>
    <property type="project" value="TreeGrafter"/>
</dbReference>
<evidence type="ECO:0000256" key="2">
    <source>
        <dbReference type="ARBA" id="ARBA00022692"/>
    </source>
</evidence>
<dbReference type="InterPro" id="IPR003599">
    <property type="entry name" value="Ig_sub"/>
</dbReference>
<evidence type="ECO:0000313" key="7">
    <source>
        <dbReference type="Proteomes" id="UP000694523"/>
    </source>
</evidence>
<dbReference type="Proteomes" id="UP000694523">
    <property type="component" value="Unplaced"/>
</dbReference>
<evidence type="ECO:0000256" key="1">
    <source>
        <dbReference type="ARBA" id="ARBA00004370"/>
    </source>
</evidence>